<dbReference type="NCBIfam" id="NF005834">
    <property type="entry name" value="PRK07738.1"/>
    <property type="match status" value="1"/>
</dbReference>
<dbReference type="RefSeq" id="WP_076761123.1">
    <property type="nucleotide sequence ID" value="NZ_CP133085.1"/>
</dbReference>
<dbReference type="EMBL" id="MTJL01000005">
    <property type="protein sequence ID" value="OMI08884.1"/>
    <property type="molecule type" value="Genomic_DNA"/>
</dbReference>
<dbReference type="InterPro" id="IPR005186">
    <property type="entry name" value="FlaG"/>
</dbReference>
<sequence>MSIGRLSSLEPIIDAYRTQMMNRQHEGSEHVQEVQAAEFSFAELEKTVQGANKLLEPSQVHLQFELHEKLGEYYVQVVDNQTEEVIREIPPKEWLDFYAAMAEFMGLIVDKTT</sequence>
<evidence type="ECO:0000313" key="2">
    <source>
        <dbReference type="Proteomes" id="UP000187367"/>
    </source>
</evidence>
<accession>A0A1R1RYB8</accession>
<accession>A0A1R1QW74</accession>
<dbReference type="Gene3D" id="3.30.160.170">
    <property type="entry name" value="FlaG-like"/>
    <property type="match status" value="1"/>
</dbReference>
<keyword evidence="1" id="KW-0282">Flagellum</keyword>
<gene>
    <name evidence="1" type="ORF">BW143_02180</name>
</gene>
<keyword evidence="1" id="KW-0966">Cell projection</keyword>
<protein>
    <submittedName>
        <fullName evidence="1">Flagellar biosynthesis protein FlaG</fullName>
    </submittedName>
</protein>
<dbReference type="PANTHER" id="PTHR37166">
    <property type="entry name" value="PROTEIN FLAG"/>
    <property type="match status" value="1"/>
</dbReference>
<organism evidence="1 2">
    <name type="scientific">Bacillus swezeyi</name>
    <dbReference type="NCBI Taxonomy" id="1925020"/>
    <lineage>
        <taxon>Bacteria</taxon>
        <taxon>Bacillati</taxon>
        <taxon>Bacillota</taxon>
        <taxon>Bacilli</taxon>
        <taxon>Bacillales</taxon>
        <taxon>Bacillaceae</taxon>
        <taxon>Bacillus</taxon>
    </lineage>
</organism>
<proteinExistence type="predicted"/>
<comment type="caution">
    <text evidence="1">The sequence shown here is derived from an EMBL/GenBank/DDBJ whole genome shotgun (WGS) entry which is preliminary data.</text>
</comment>
<keyword evidence="1" id="KW-0969">Cilium</keyword>
<dbReference type="Proteomes" id="UP000187367">
    <property type="component" value="Unassembled WGS sequence"/>
</dbReference>
<dbReference type="Pfam" id="PF03646">
    <property type="entry name" value="FlaG"/>
    <property type="match status" value="1"/>
</dbReference>
<dbReference type="GeneID" id="92791692"/>
<dbReference type="PANTHER" id="PTHR37166:SF1">
    <property type="entry name" value="PROTEIN FLAG"/>
    <property type="match status" value="1"/>
</dbReference>
<name>A0A1R1QW74_9BACI</name>
<reference evidence="1 2" key="1">
    <citation type="submission" date="2017-01" db="EMBL/GenBank/DDBJ databases">
        <title>Bacillus phylogenomics.</title>
        <authorList>
            <person name="Dunlap C."/>
        </authorList>
    </citation>
    <scope>NUCLEOTIDE SEQUENCE [LARGE SCALE GENOMIC DNA]</scope>
    <source>
        <strain evidence="1 2">NRRL B-41282</strain>
    </source>
</reference>
<dbReference type="AlphaFoldDB" id="A0A1R1QW74"/>
<dbReference type="SUPFAM" id="SSF160214">
    <property type="entry name" value="FlaG-like"/>
    <property type="match status" value="1"/>
</dbReference>
<dbReference type="OrthoDB" id="9799867at2"/>
<dbReference type="InterPro" id="IPR035924">
    <property type="entry name" value="FlaG-like_sf"/>
</dbReference>
<keyword evidence="2" id="KW-1185">Reference proteome</keyword>
<evidence type="ECO:0000313" key="1">
    <source>
        <dbReference type="EMBL" id="OMI08884.1"/>
    </source>
</evidence>